<feature type="compositionally biased region" description="Polar residues" evidence="1">
    <location>
        <begin position="964"/>
        <end position="989"/>
    </location>
</feature>
<keyword evidence="2" id="KW-0812">Transmembrane</keyword>
<evidence type="ECO:0000259" key="3">
    <source>
        <dbReference type="Pfam" id="PF23190"/>
    </source>
</evidence>
<keyword evidence="2" id="KW-0472">Membrane</keyword>
<feature type="compositionally biased region" description="Polar residues" evidence="1">
    <location>
        <begin position="932"/>
        <end position="941"/>
    </location>
</feature>
<dbReference type="Pfam" id="PF23317">
    <property type="entry name" value="YVC1_C"/>
    <property type="match status" value="1"/>
</dbReference>
<dbReference type="PANTHER" id="PTHR35859">
    <property type="entry name" value="NONSELECTIVE CATION CHANNEL PROTEIN"/>
    <property type="match status" value="1"/>
</dbReference>
<dbReference type="EMBL" id="JAWDJX010000037">
    <property type="protein sequence ID" value="KAK3049726.1"/>
    <property type="molecule type" value="Genomic_DNA"/>
</dbReference>
<feature type="region of interest" description="Disordered" evidence="1">
    <location>
        <begin position="221"/>
        <end position="251"/>
    </location>
</feature>
<feature type="region of interest" description="Disordered" evidence="1">
    <location>
        <begin position="1133"/>
        <end position="1245"/>
    </location>
</feature>
<comment type="caution">
    <text evidence="5">The sequence shown here is derived from an EMBL/GenBank/DDBJ whole genome shotgun (WGS) entry which is preliminary data.</text>
</comment>
<evidence type="ECO:0000313" key="5">
    <source>
        <dbReference type="EMBL" id="KAK3049726.1"/>
    </source>
</evidence>
<feature type="compositionally biased region" description="Acidic residues" evidence="1">
    <location>
        <begin position="1215"/>
        <end position="1228"/>
    </location>
</feature>
<feature type="transmembrane region" description="Helical" evidence="2">
    <location>
        <begin position="541"/>
        <end position="560"/>
    </location>
</feature>
<feature type="compositionally biased region" description="Acidic residues" evidence="1">
    <location>
        <begin position="40"/>
        <end position="54"/>
    </location>
</feature>
<dbReference type="Proteomes" id="UP001271007">
    <property type="component" value="Unassembled WGS sequence"/>
</dbReference>
<organism evidence="5 6">
    <name type="scientific">Extremus antarcticus</name>
    <dbReference type="NCBI Taxonomy" id="702011"/>
    <lineage>
        <taxon>Eukaryota</taxon>
        <taxon>Fungi</taxon>
        <taxon>Dikarya</taxon>
        <taxon>Ascomycota</taxon>
        <taxon>Pezizomycotina</taxon>
        <taxon>Dothideomycetes</taxon>
        <taxon>Dothideomycetidae</taxon>
        <taxon>Mycosphaerellales</taxon>
        <taxon>Extremaceae</taxon>
        <taxon>Extremus</taxon>
    </lineage>
</organism>
<feature type="domain" description="Calcium channel YVC1-like C-terminal transmembrane" evidence="4">
    <location>
        <begin position="383"/>
        <end position="689"/>
    </location>
</feature>
<feature type="transmembrane region" description="Helical" evidence="2">
    <location>
        <begin position="402"/>
        <end position="418"/>
    </location>
</feature>
<feature type="region of interest" description="Disordered" evidence="1">
    <location>
        <begin position="297"/>
        <end position="344"/>
    </location>
</feature>
<dbReference type="InterPro" id="IPR052971">
    <property type="entry name" value="TRP_calcium_channel"/>
</dbReference>
<feature type="transmembrane region" description="Helical" evidence="2">
    <location>
        <begin position="512"/>
        <end position="535"/>
    </location>
</feature>
<dbReference type="InterPro" id="IPR056336">
    <property type="entry name" value="YVC1_C"/>
</dbReference>
<feature type="transmembrane region" description="Helical" evidence="2">
    <location>
        <begin position="378"/>
        <end position="396"/>
    </location>
</feature>
<reference evidence="5" key="1">
    <citation type="submission" date="2023-04" db="EMBL/GenBank/DDBJ databases">
        <title>Black Yeasts Isolated from many extreme environments.</title>
        <authorList>
            <person name="Coleine C."/>
            <person name="Stajich J.E."/>
            <person name="Selbmann L."/>
        </authorList>
    </citation>
    <scope>NUCLEOTIDE SEQUENCE</scope>
    <source>
        <strain evidence="5">CCFEE 5312</strain>
    </source>
</reference>
<feature type="compositionally biased region" description="Polar residues" evidence="1">
    <location>
        <begin position="911"/>
        <end position="920"/>
    </location>
</feature>
<feature type="transmembrane region" description="Helical" evidence="2">
    <location>
        <begin position="572"/>
        <end position="593"/>
    </location>
</feature>
<feature type="transmembrane region" description="Helical" evidence="2">
    <location>
        <begin position="625"/>
        <end position="646"/>
    </location>
</feature>
<evidence type="ECO:0000259" key="4">
    <source>
        <dbReference type="Pfam" id="PF23317"/>
    </source>
</evidence>
<feature type="transmembrane region" description="Helical" evidence="2">
    <location>
        <begin position="472"/>
        <end position="492"/>
    </location>
</feature>
<feature type="compositionally biased region" description="Low complexity" evidence="1">
    <location>
        <begin position="1201"/>
        <end position="1214"/>
    </location>
</feature>
<name>A0AAJ0G9L7_9PEZI</name>
<dbReference type="AlphaFoldDB" id="A0AAJ0G9L7"/>
<evidence type="ECO:0000313" key="6">
    <source>
        <dbReference type="Proteomes" id="UP001271007"/>
    </source>
</evidence>
<dbReference type="PANTHER" id="PTHR35859:SF4">
    <property type="entry name" value="MEMBRANE CHANNEL PROTEIN, PUTATIVE (AFU_ORTHOLOGUE AFUA_6G11300)-RELATED"/>
    <property type="match status" value="1"/>
</dbReference>
<keyword evidence="2" id="KW-1133">Transmembrane helix</keyword>
<feature type="compositionally biased region" description="Basic residues" evidence="1">
    <location>
        <begin position="333"/>
        <end position="342"/>
    </location>
</feature>
<feature type="region of interest" description="Disordered" evidence="1">
    <location>
        <begin position="1"/>
        <end position="90"/>
    </location>
</feature>
<feature type="region of interest" description="Disordered" evidence="1">
    <location>
        <begin position="819"/>
        <end position="867"/>
    </location>
</feature>
<evidence type="ECO:0000256" key="1">
    <source>
        <dbReference type="SAM" id="MobiDB-lite"/>
    </source>
</evidence>
<evidence type="ECO:0000256" key="2">
    <source>
        <dbReference type="SAM" id="Phobius"/>
    </source>
</evidence>
<feature type="compositionally biased region" description="Acidic residues" evidence="1">
    <location>
        <begin position="77"/>
        <end position="90"/>
    </location>
</feature>
<keyword evidence="6" id="KW-1185">Reference proteome</keyword>
<gene>
    <name evidence="5" type="ORF">LTR09_008902</name>
</gene>
<feature type="compositionally biased region" description="Low complexity" evidence="1">
    <location>
        <begin position="231"/>
        <end position="250"/>
    </location>
</feature>
<sequence length="1245" mass="139544">MFSLLRKSSGRKDSESKALSPFACSPETSRNRIVGRNVDIDDDDLDDNDGDEEDARLPTRRTTQQTSYFDRPRHDYGEEEEEEQEEVEDEDAIDTPLLPMFSSAHLDRLPLYNITHAIRLLIVQKCETTLSWDQLRSPQVSQFLVKPIQNQIRSNHFNRATLCALIANCLQFQKEAQMQPGNIGVLRTRALMSELLAMRLVKEFSTRELIDALSYDFDPLQGMSPPPTAAGNQGRPGQQPQGPGQWQRTGAKVARVSTVEVAIKAQAKRFLAHQLVVQHLEAIWAGAVVFHSEADNLHRKPSASEEPANRGRGYGTVNEQTPSALPADSVLSRKAHGTRPNKKPVDQTFARRSVTIYNPRDASLFKLSRLRVPRYRQIFSTLSFATMLGLFLAVLAERSLHITPLEVVFWFWSAGYMLDEIVGFTEQGFGLYILSFWNAFDLGILLLFMMYYCLRLYGIIVAEEGKHLIANSAYDVLASTAILLFPRLFSVLDHYRYFSQLLIAFRMMAQDLAAILVLILISCSGFFIAFTLSFADERTDANAVIYQLFQILMGFTPAAWDKWQSYNMLGKAIMTIFLVICHFLIVTILITVLTNSFMAIVQNANEEHQFLFAINTISMVKSDALFSYIAPTNVFAWILSPLRYIVPFRQYVKTNRTVIKVTHFPMLFAIFTYERLILSHTSYGPDDLLEQQPKHQSQPLAFSINKVPDVFSPGHRLLREPSVVSFHKDQALDEVFRRPFRGSTVRTTARNMQSDRRQSTNAVDKWMQVADEEGGASPPMEQPMSVVEQLEFQRPRARRAATDDRLKVVRSRDFSMATRSLGSDTDVRQRYPSRRPYKISEEGEDPLLMSTDTLPQETDADGDDEINASSDLLRPVLGESALSTVEKSTPTPHRGTDDDDDFFHTPTTTRSPMMQFSSGQPLLRRSPEATLGSRTPLQSKVVQKPRPNMRKVSTNTALFAPEQANDSSSTNAPRPFKPNTNRINTTGGTATPIPVNLLPGQRTPKLKPPKARPVMPGRQQTAPGGVGGFGMSFLDIKPRDIRKPSFNARALDLASEIGDNRWAAGGIDAGGISGMPASFSEQLFRERELAQERREARQRSADEEKGMVNRIMLARMHTLEEGFREVLTEIKHMSRSNAASSRRDSDAENGPSTRTSVTPMVRQVGDGSKSKRSPKKRERPQVKGKQALRSVEAVGMDEQEAPSPESPKSVVEPAMLEDNDVGGGDDGDERPGTAIRTPEPGTRSA</sequence>
<feature type="transmembrane region" description="Helical" evidence="2">
    <location>
        <begin position="430"/>
        <end position="452"/>
    </location>
</feature>
<protein>
    <recommendedName>
        <fullName evidence="7">Ion transport domain-containing protein</fullName>
    </recommendedName>
</protein>
<feature type="domain" description="YVC1 N-terminal linker helical" evidence="3">
    <location>
        <begin position="113"/>
        <end position="295"/>
    </location>
</feature>
<accession>A0AAJ0G9L7</accession>
<dbReference type="Pfam" id="PF23190">
    <property type="entry name" value="LHD_TRPY1"/>
    <property type="match status" value="1"/>
</dbReference>
<proteinExistence type="predicted"/>
<evidence type="ECO:0008006" key="7">
    <source>
        <dbReference type="Google" id="ProtNLM"/>
    </source>
</evidence>
<dbReference type="InterPro" id="IPR056337">
    <property type="entry name" value="LHD_YVC1"/>
</dbReference>
<feature type="region of interest" description="Disordered" evidence="1">
    <location>
        <begin position="881"/>
        <end position="1026"/>
    </location>
</feature>